<feature type="transmembrane region" description="Helical" evidence="1">
    <location>
        <begin position="29"/>
        <end position="49"/>
    </location>
</feature>
<keyword evidence="1" id="KW-1133">Transmembrane helix</keyword>
<protein>
    <submittedName>
        <fullName evidence="3">Ovule protein</fullName>
    </submittedName>
</protein>
<name>A0A0N5C4R8_STREA</name>
<dbReference type="Proteomes" id="UP000046392">
    <property type="component" value="Unplaced"/>
</dbReference>
<evidence type="ECO:0000313" key="3">
    <source>
        <dbReference type="WBParaSite" id="SPAL_0001294900.1"/>
    </source>
</evidence>
<keyword evidence="1" id="KW-0812">Transmembrane</keyword>
<evidence type="ECO:0000313" key="2">
    <source>
        <dbReference type="Proteomes" id="UP000046392"/>
    </source>
</evidence>
<dbReference type="WBParaSite" id="SPAL_0001294900.1">
    <property type="protein sequence ID" value="SPAL_0001294900.1"/>
    <property type="gene ID" value="SPAL_0001294900"/>
</dbReference>
<reference evidence="3" key="1">
    <citation type="submission" date="2017-02" db="UniProtKB">
        <authorList>
            <consortium name="WormBaseParasite"/>
        </authorList>
    </citation>
    <scope>IDENTIFICATION</scope>
</reference>
<evidence type="ECO:0000256" key="1">
    <source>
        <dbReference type="SAM" id="Phobius"/>
    </source>
</evidence>
<organism evidence="2 3">
    <name type="scientific">Strongyloides papillosus</name>
    <name type="common">Intestinal threadworm</name>
    <dbReference type="NCBI Taxonomy" id="174720"/>
    <lineage>
        <taxon>Eukaryota</taxon>
        <taxon>Metazoa</taxon>
        <taxon>Ecdysozoa</taxon>
        <taxon>Nematoda</taxon>
        <taxon>Chromadorea</taxon>
        <taxon>Rhabditida</taxon>
        <taxon>Tylenchina</taxon>
        <taxon>Panagrolaimomorpha</taxon>
        <taxon>Strongyloidoidea</taxon>
        <taxon>Strongyloididae</taxon>
        <taxon>Strongyloides</taxon>
    </lineage>
</organism>
<accession>A0A0N5C4R8</accession>
<dbReference type="AlphaFoldDB" id="A0A0N5C4R8"/>
<keyword evidence="2" id="KW-1185">Reference proteome</keyword>
<sequence length="78" mass="9119">MYLKYQLQSVDVILFTSDIITSDKTPFSLFLNLYLTQFLIIEYAFSIGLSMCEYGERNLKLKLNMLVILSISSRLLFH</sequence>
<proteinExistence type="predicted"/>
<keyword evidence="1" id="KW-0472">Membrane</keyword>